<evidence type="ECO:0000313" key="2">
    <source>
        <dbReference type="Proteomes" id="UP001246372"/>
    </source>
</evidence>
<dbReference type="Proteomes" id="UP001246372">
    <property type="component" value="Unassembled WGS sequence"/>
</dbReference>
<sequence length="106" mass="11537">MSVIQERAILALDAIKSAFGTDAGADSVDLFIEHHLDELPNSYWVEHLSSGDPQPSAVLGLLVLRDSWGEDDAENFDFTLPGDVTDYVLSVHFDESGQIDGIAMES</sequence>
<dbReference type="EMBL" id="JAVXZY010000011">
    <property type="protein sequence ID" value="MDT9001762.1"/>
    <property type="molecule type" value="Genomic_DNA"/>
</dbReference>
<dbReference type="RefSeq" id="WP_315652648.1">
    <property type="nucleotide sequence ID" value="NZ_JAVXZY010000011.1"/>
</dbReference>
<accession>A0ABU3PI13</accession>
<comment type="caution">
    <text evidence="1">The sequence shown here is derived from an EMBL/GenBank/DDBJ whole genome shotgun (WGS) entry which is preliminary data.</text>
</comment>
<keyword evidence="2" id="KW-1185">Reference proteome</keyword>
<name>A0ABU3PI13_9BURK</name>
<gene>
    <name evidence="1" type="ORF">RQP53_20970</name>
</gene>
<protein>
    <submittedName>
        <fullName evidence="1">DUF2004 domain-containing protein</fullName>
    </submittedName>
</protein>
<reference evidence="1" key="1">
    <citation type="submission" date="2023-09" db="EMBL/GenBank/DDBJ databases">
        <title>Paucibacter sp. APW11 Genome sequencing and assembly.</title>
        <authorList>
            <person name="Kim I."/>
        </authorList>
    </citation>
    <scope>NUCLEOTIDE SEQUENCE</scope>
    <source>
        <strain evidence="1">APW11</strain>
    </source>
</reference>
<proteinExistence type="predicted"/>
<evidence type="ECO:0000313" key="1">
    <source>
        <dbReference type="EMBL" id="MDT9001762.1"/>
    </source>
</evidence>
<organism evidence="1 2">
    <name type="scientific">Roseateles aquae</name>
    <dbReference type="NCBI Taxonomy" id="3077235"/>
    <lineage>
        <taxon>Bacteria</taxon>
        <taxon>Pseudomonadati</taxon>
        <taxon>Pseudomonadota</taxon>
        <taxon>Betaproteobacteria</taxon>
        <taxon>Burkholderiales</taxon>
        <taxon>Sphaerotilaceae</taxon>
        <taxon>Roseateles</taxon>
    </lineage>
</organism>